<dbReference type="AlphaFoldDB" id="A0A5B7WT44"/>
<keyword evidence="2" id="KW-1185">Reference proteome</keyword>
<organism evidence="1 2">
    <name type="scientific">Glutamicibacter creatinolyticus</name>
    <dbReference type="NCBI Taxonomy" id="162496"/>
    <lineage>
        <taxon>Bacteria</taxon>
        <taxon>Bacillati</taxon>
        <taxon>Actinomycetota</taxon>
        <taxon>Actinomycetes</taxon>
        <taxon>Micrococcales</taxon>
        <taxon>Micrococcaceae</taxon>
        <taxon>Glutamicibacter</taxon>
    </lineage>
</organism>
<proteinExistence type="predicted"/>
<gene>
    <name evidence="1" type="ORF">GcLGCM259_0663</name>
</gene>
<dbReference type="Proteomes" id="UP000307000">
    <property type="component" value="Chromosome"/>
</dbReference>
<accession>A0A5B7WT44</accession>
<dbReference type="KEGG" id="gcr:GcLGCM259_0663"/>
<sequence>MRRAAGPVIEPFLHDTKERFSRTPRVPVCWESPVRCCLRKEGCLCSGNFRRCRSLARRETWEQRMVCNETGFEVSAPPGPAARTGRALARAQGLHLLVTGVWPLLHYRSFEAVLGPKVDDWLVRCVSGLAVTLAYQQLRTRATSEGLTTARRIGIGAALSFGGVDLRYGGSGRISRIYLLDAAVQACWLAAWIKTASPPRAHQAER</sequence>
<protein>
    <submittedName>
        <fullName evidence="1">Uncharacterized protein</fullName>
    </submittedName>
</protein>
<reference evidence="1 2" key="1">
    <citation type="submission" date="2018-12" db="EMBL/GenBank/DDBJ databases">
        <title>Complete Genome Sequence of Glutamicibacter creatinolyticus strain LGCM259,isolated from an abscess of a 12-year-old mare in Italy.</title>
        <authorList>
            <person name="Santos R.G."/>
            <person name="Silva A.L."/>
            <person name="Seyffert N."/>
            <person name="Castro T.L.P."/>
            <person name="Attili A.R."/>
            <person name="Rifici C."/>
            <person name="Mazzullo G."/>
            <person name="Brenig B."/>
            <person name="Venanzi F."/>
            <person name="Azevedo V."/>
        </authorList>
    </citation>
    <scope>NUCLEOTIDE SEQUENCE [LARGE SCALE GENOMIC DNA]</scope>
    <source>
        <strain evidence="1 2">LGCM 259</strain>
    </source>
</reference>
<evidence type="ECO:0000313" key="2">
    <source>
        <dbReference type="Proteomes" id="UP000307000"/>
    </source>
</evidence>
<dbReference type="EMBL" id="CP034412">
    <property type="protein sequence ID" value="QCY46424.1"/>
    <property type="molecule type" value="Genomic_DNA"/>
</dbReference>
<evidence type="ECO:0000313" key="1">
    <source>
        <dbReference type="EMBL" id="QCY46424.1"/>
    </source>
</evidence>
<name>A0A5B7WT44_9MICC</name>